<evidence type="ECO:0000313" key="3">
    <source>
        <dbReference type="Proteomes" id="UP001176059"/>
    </source>
</evidence>
<gene>
    <name evidence="2" type="ORF">DFJ43DRAFT_1076214</name>
</gene>
<organism evidence="2 3">
    <name type="scientific">Lentinula guzmanii</name>
    <dbReference type="NCBI Taxonomy" id="2804957"/>
    <lineage>
        <taxon>Eukaryota</taxon>
        <taxon>Fungi</taxon>
        <taxon>Dikarya</taxon>
        <taxon>Basidiomycota</taxon>
        <taxon>Agaricomycotina</taxon>
        <taxon>Agaricomycetes</taxon>
        <taxon>Agaricomycetidae</taxon>
        <taxon>Agaricales</taxon>
        <taxon>Marasmiineae</taxon>
        <taxon>Omphalotaceae</taxon>
        <taxon>Lentinula</taxon>
    </lineage>
</organism>
<evidence type="ECO:0008006" key="4">
    <source>
        <dbReference type="Google" id="ProtNLM"/>
    </source>
</evidence>
<sequence length="85" mass="10098">MLRHSHFSFTLLLFTIRLGRCTLLCNTLSPGSTFIRRWRDFFHIFECSLSPKDRNFHFLCDFNVQHDLTTIDGSPYLQSAYLSRH</sequence>
<reference evidence="2" key="2">
    <citation type="journal article" date="2023" name="Proc. Natl. Acad. Sci. U.S.A.">
        <title>A global phylogenomic analysis of the shiitake genus Lentinula.</title>
        <authorList>
            <person name="Sierra-Patev S."/>
            <person name="Min B."/>
            <person name="Naranjo-Ortiz M."/>
            <person name="Looney B."/>
            <person name="Konkel Z."/>
            <person name="Slot J.C."/>
            <person name="Sakamoto Y."/>
            <person name="Steenwyk J.L."/>
            <person name="Rokas A."/>
            <person name="Carro J."/>
            <person name="Camarero S."/>
            <person name="Ferreira P."/>
            <person name="Molpeceres G."/>
            <person name="Ruiz-Duenas F.J."/>
            <person name="Serrano A."/>
            <person name="Henrissat B."/>
            <person name="Drula E."/>
            <person name="Hughes K.W."/>
            <person name="Mata J.L."/>
            <person name="Ishikawa N.K."/>
            <person name="Vargas-Isla R."/>
            <person name="Ushijima S."/>
            <person name="Smith C.A."/>
            <person name="Donoghue J."/>
            <person name="Ahrendt S."/>
            <person name="Andreopoulos W."/>
            <person name="He G."/>
            <person name="LaButti K."/>
            <person name="Lipzen A."/>
            <person name="Ng V."/>
            <person name="Riley R."/>
            <person name="Sandor L."/>
            <person name="Barry K."/>
            <person name="Martinez A.T."/>
            <person name="Xiao Y."/>
            <person name="Gibbons J.G."/>
            <person name="Terashima K."/>
            <person name="Grigoriev I.V."/>
            <person name="Hibbett D."/>
        </authorList>
    </citation>
    <scope>NUCLEOTIDE SEQUENCE</scope>
    <source>
        <strain evidence="2">ET3784</strain>
    </source>
</reference>
<feature type="signal peptide" evidence="1">
    <location>
        <begin position="1"/>
        <end position="21"/>
    </location>
</feature>
<evidence type="ECO:0000256" key="1">
    <source>
        <dbReference type="SAM" id="SignalP"/>
    </source>
</evidence>
<evidence type="ECO:0000313" key="2">
    <source>
        <dbReference type="EMBL" id="KAJ3731888.1"/>
    </source>
</evidence>
<name>A0AA38JRE6_9AGAR</name>
<proteinExistence type="predicted"/>
<accession>A0AA38JRE6</accession>
<reference evidence="2" key="1">
    <citation type="submission" date="2022-08" db="EMBL/GenBank/DDBJ databases">
        <authorList>
            <consortium name="DOE Joint Genome Institute"/>
            <person name="Min B."/>
            <person name="Sierra-Patev S."/>
            <person name="Naranjo-Ortiz M."/>
            <person name="Looney B."/>
            <person name="Konkel Z."/>
            <person name="Slot J.C."/>
            <person name="Sakamoto Y."/>
            <person name="Steenwyk J.L."/>
            <person name="Rokas A."/>
            <person name="Carro J."/>
            <person name="Camarero S."/>
            <person name="Ferreira P."/>
            <person name="Molpeceres G."/>
            <person name="Ruiz-duenas F.J."/>
            <person name="Serrano A."/>
            <person name="Henrissat B."/>
            <person name="Drula E."/>
            <person name="Hughes K.W."/>
            <person name="Mata J.L."/>
            <person name="Ishikawa N.K."/>
            <person name="Vargas-Isla R."/>
            <person name="Ushijima S."/>
            <person name="Smith C.A."/>
            <person name="Ahrendt S."/>
            <person name="Andreopoulos W."/>
            <person name="He G."/>
            <person name="LaButti K."/>
            <person name="Lipzen A."/>
            <person name="Ng V."/>
            <person name="Riley R."/>
            <person name="Sandor L."/>
            <person name="Barry K."/>
            <person name="Martinez A.T."/>
            <person name="Xiao Y."/>
            <person name="Gibbons J.G."/>
            <person name="Terashima K."/>
            <person name="Hibbett D.S."/>
            <person name="Grigoriev I.V."/>
        </authorList>
    </citation>
    <scope>NUCLEOTIDE SEQUENCE</scope>
    <source>
        <strain evidence="2">ET3784</strain>
    </source>
</reference>
<feature type="chain" id="PRO_5041391624" description="Secreted protein" evidence="1">
    <location>
        <begin position="22"/>
        <end position="85"/>
    </location>
</feature>
<comment type="caution">
    <text evidence="2">The sequence shown here is derived from an EMBL/GenBank/DDBJ whole genome shotgun (WGS) entry which is preliminary data.</text>
</comment>
<keyword evidence="1" id="KW-0732">Signal</keyword>
<protein>
    <recommendedName>
        <fullName evidence="4">Secreted protein</fullName>
    </recommendedName>
</protein>
<dbReference type="Proteomes" id="UP001176059">
    <property type="component" value="Unassembled WGS sequence"/>
</dbReference>
<dbReference type="EMBL" id="JANVFO010000027">
    <property type="protein sequence ID" value="KAJ3731888.1"/>
    <property type="molecule type" value="Genomic_DNA"/>
</dbReference>
<dbReference type="AlphaFoldDB" id="A0AA38JRE6"/>
<keyword evidence="3" id="KW-1185">Reference proteome</keyword>